<name>A0A199NSU7_9MICC</name>
<evidence type="ECO:0000313" key="1">
    <source>
        <dbReference type="EMBL" id="OAX51885.1"/>
    </source>
</evidence>
<accession>A0A199NSU7</accession>
<dbReference type="Gene3D" id="3.40.30.10">
    <property type="entry name" value="Glutaredoxin"/>
    <property type="match status" value="1"/>
</dbReference>
<dbReference type="InterPro" id="IPR036249">
    <property type="entry name" value="Thioredoxin-like_sf"/>
</dbReference>
<evidence type="ECO:0000313" key="3">
    <source>
        <dbReference type="Proteomes" id="UP000053171"/>
    </source>
</evidence>
<gene>
    <name evidence="1" type="ORF">AN277_0206010</name>
    <name evidence="2" type="ORF">I6G21_09855</name>
</gene>
<keyword evidence="3" id="KW-1185">Reference proteome</keyword>
<sequence length="206" mass="23036">MTEKVEYWFDPICPWAWMTSRWMTEVEGIRDVEVTWNPFSLSLLNEDKDIPADYRAHLDRSRGPARVAMAVRETQGQEKVKAFYDAVGTAIHPENTGEQDETKRLREAIERALEQTGLPAELAEEAEKDTYDDALRASNARALKLVGDDVGVPIIALEGAAFFGPVMSPAPKGEEAGKVWDGALALASYEGFFELKRSRTRGPQFD</sequence>
<reference evidence="1 3" key="3">
    <citation type="submission" date="2016-06" db="EMBL/GenBank/DDBJ databases">
        <title>Identification of putative biosynthetic pathways for the production of bioactive secondary metabolites by the marine actinomycete Kocuria kristinae RUTW2-3.</title>
        <authorList>
            <person name="Waterworth S.C."/>
            <person name="Walmsley T.A."/>
            <person name="Matongo T."/>
            <person name="Davies-Coleman M.T."/>
            <person name="Dorrington R.A."/>
        </authorList>
    </citation>
    <scope>NUCLEOTIDE SEQUENCE [LARGE SCALE GENOMIC DNA]</scope>
    <source>
        <strain evidence="3">RuSp02-3</strain>
        <strain evidence="1">RUTW2-3</strain>
    </source>
</reference>
<evidence type="ECO:0000313" key="4">
    <source>
        <dbReference type="Proteomes" id="UP000594975"/>
    </source>
</evidence>
<dbReference type="Pfam" id="PF22234">
    <property type="entry name" value="Rv2466c-like"/>
    <property type="match status" value="1"/>
</dbReference>
<evidence type="ECO:0000313" key="2">
    <source>
        <dbReference type="EMBL" id="QPT53539.1"/>
    </source>
</evidence>
<dbReference type="InterPro" id="IPR053977">
    <property type="entry name" value="Rv2466c-like"/>
</dbReference>
<dbReference type="AlphaFoldDB" id="A0A199NSU7"/>
<dbReference type="Proteomes" id="UP000594975">
    <property type="component" value="Chromosome"/>
</dbReference>
<dbReference type="EMBL" id="LJBJ02000010">
    <property type="protein sequence ID" value="OAX51885.1"/>
    <property type="molecule type" value="Genomic_DNA"/>
</dbReference>
<dbReference type="RefSeq" id="WP_064725388.1">
    <property type="nucleotide sequence ID" value="NZ_CP065738.1"/>
</dbReference>
<proteinExistence type="predicted"/>
<reference evidence="2 4" key="4">
    <citation type="submission" date="2020-12" db="EMBL/GenBank/DDBJ databases">
        <title>FDA dAtabase for Regulatory Grade micrObial Sequences (FDA-ARGOS): Supporting development and validation of Infectious Disease Dx tests.</title>
        <authorList>
            <person name="Sproer C."/>
            <person name="Gronow S."/>
            <person name="Severitt S."/>
            <person name="Schroder I."/>
            <person name="Tallon L."/>
            <person name="Sadzewicz L."/>
            <person name="Zhao X."/>
            <person name="Boylan J."/>
            <person name="Ott S."/>
            <person name="Bowen H."/>
            <person name="Vavikolanu K."/>
            <person name="Mehta A."/>
            <person name="Aluvathingal J."/>
            <person name="Nadendla S."/>
            <person name="Lowell S."/>
            <person name="Myers T."/>
            <person name="Yan Y."/>
            <person name="Sichtig H."/>
        </authorList>
    </citation>
    <scope>NUCLEOTIDE SEQUENCE [LARGE SCALE GENOMIC DNA]</scope>
    <source>
        <strain evidence="2 4">FDAARGOS_864</strain>
    </source>
</reference>
<reference evidence="3" key="2">
    <citation type="submission" date="2016-04" db="EMBL/GenBank/DDBJ databases">
        <authorList>
            <person name="Waterworth S."/>
            <person name="Matcher G."/>
        </authorList>
    </citation>
    <scope>NUCLEOTIDE SEQUENCE [LARGE SCALE GENOMIC DNA]</scope>
    <source>
        <strain evidence="3">RuSp02-3</strain>
    </source>
</reference>
<dbReference type="KEGG" id="rkr:I6G21_09855"/>
<dbReference type="SUPFAM" id="SSF52833">
    <property type="entry name" value="Thioredoxin-like"/>
    <property type="match status" value="1"/>
</dbReference>
<dbReference type="GeneID" id="61263699"/>
<organism evidence="1 3">
    <name type="scientific">Rothia kristinae</name>
    <dbReference type="NCBI Taxonomy" id="37923"/>
    <lineage>
        <taxon>Bacteria</taxon>
        <taxon>Bacillati</taxon>
        <taxon>Actinomycetota</taxon>
        <taxon>Actinomycetes</taxon>
        <taxon>Micrococcales</taxon>
        <taxon>Micrococcaceae</taxon>
        <taxon>Rothia</taxon>
    </lineage>
</organism>
<reference evidence="1" key="1">
    <citation type="submission" date="2016-04" db="EMBL/GenBank/DDBJ databases">
        <authorList>
            <person name="Evans L.H."/>
            <person name="Alamgir A."/>
            <person name="Owens N."/>
            <person name="Weber N.D."/>
            <person name="Virtaneva K."/>
            <person name="Barbian K."/>
            <person name="Babar A."/>
            <person name="Rosenke K."/>
        </authorList>
    </citation>
    <scope>NUCLEOTIDE SEQUENCE [LARGE SCALE GENOMIC DNA]</scope>
    <source>
        <strain evidence="1">RUTW2-3</strain>
    </source>
</reference>
<dbReference type="EMBL" id="CP065738">
    <property type="protein sequence ID" value="QPT53539.1"/>
    <property type="molecule type" value="Genomic_DNA"/>
</dbReference>
<protein>
    <submittedName>
        <fullName evidence="1">Disulfide bond formation protein DsbA</fullName>
    </submittedName>
    <submittedName>
        <fullName evidence="2">DsbA family protein</fullName>
    </submittedName>
</protein>
<dbReference type="Proteomes" id="UP000053171">
    <property type="component" value="Unassembled WGS sequence"/>
</dbReference>